<evidence type="ECO:0000313" key="2">
    <source>
        <dbReference type="EMBL" id="OJT04114.1"/>
    </source>
</evidence>
<gene>
    <name evidence="2" type="ORF">TRAPUB_5159</name>
</gene>
<accession>A0A1M2V934</accession>
<protein>
    <submittedName>
        <fullName evidence="2">Uncharacterized protein</fullName>
    </submittedName>
</protein>
<feature type="compositionally biased region" description="Low complexity" evidence="1">
    <location>
        <begin position="47"/>
        <end position="82"/>
    </location>
</feature>
<name>A0A1M2V934_TRAPU</name>
<dbReference type="OMA" id="PQAGHIQ"/>
<feature type="region of interest" description="Disordered" evidence="1">
    <location>
        <begin position="47"/>
        <end position="96"/>
    </location>
</feature>
<comment type="caution">
    <text evidence="2">The sequence shown here is derived from an EMBL/GenBank/DDBJ whole genome shotgun (WGS) entry which is preliminary data.</text>
</comment>
<keyword evidence="3" id="KW-1185">Reference proteome</keyword>
<dbReference type="AlphaFoldDB" id="A0A1M2V934"/>
<feature type="compositionally biased region" description="Pro residues" evidence="1">
    <location>
        <begin position="135"/>
        <end position="151"/>
    </location>
</feature>
<feature type="region of interest" description="Disordered" evidence="1">
    <location>
        <begin position="134"/>
        <end position="160"/>
    </location>
</feature>
<dbReference type="EMBL" id="MNAD01001558">
    <property type="protein sequence ID" value="OJT04114.1"/>
    <property type="molecule type" value="Genomic_DNA"/>
</dbReference>
<organism evidence="2 3">
    <name type="scientific">Trametes pubescens</name>
    <name type="common">White-rot fungus</name>
    <dbReference type="NCBI Taxonomy" id="154538"/>
    <lineage>
        <taxon>Eukaryota</taxon>
        <taxon>Fungi</taxon>
        <taxon>Dikarya</taxon>
        <taxon>Basidiomycota</taxon>
        <taxon>Agaricomycotina</taxon>
        <taxon>Agaricomycetes</taxon>
        <taxon>Polyporales</taxon>
        <taxon>Polyporaceae</taxon>
        <taxon>Trametes</taxon>
    </lineage>
</organism>
<reference evidence="2 3" key="1">
    <citation type="submission" date="2016-10" db="EMBL/GenBank/DDBJ databases">
        <title>Genome sequence of the basidiomycete white-rot fungus Trametes pubescens.</title>
        <authorList>
            <person name="Makela M.R."/>
            <person name="Granchi Z."/>
            <person name="Peng M."/>
            <person name="De Vries R.P."/>
            <person name="Grigoriev I."/>
            <person name="Riley R."/>
            <person name="Hilden K."/>
        </authorList>
    </citation>
    <scope>NUCLEOTIDE SEQUENCE [LARGE SCALE GENOMIC DNA]</scope>
    <source>
        <strain evidence="2 3">FBCC735</strain>
    </source>
</reference>
<sequence length="199" mass="21898">MNNFDPTRPVPMVPAPGADLTAFFAAMQHQMQTQGQGLQPQMQMPVQPANMPGVPWQFQWPQQAPHQQQQQPPQQQQQQQQWIPGPGPSAGPQLQAVPQPSVQTLQNMLASVYQLCVQQQQQLQQQVPHLYLSAPLPPQLPPPLPPQPPPLAQQQSQLSSPVGAMIDDEARLVEALKSCRGKGITPRQALEKLHGVRGS</sequence>
<evidence type="ECO:0000313" key="3">
    <source>
        <dbReference type="Proteomes" id="UP000184267"/>
    </source>
</evidence>
<evidence type="ECO:0000256" key="1">
    <source>
        <dbReference type="SAM" id="MobiDB-lite"/>
    </source>
</evidence>
<dbReference type="Proteomes" id="UP000184267">
    <property type="component" value="Unassembled WGS sequence"/>
</dbReference>
<proteinExistence type="predicted"/>
<dbReference type="OrthoDB" id="3194584at2759"/>